<dbReference type="Gene3D" id="3.30.300.130">
    <property type="entry name" value="Fe-S cluster assembly (FSCA)"/>
    <property type="match status" value="1"/>
</dbReference>
<keyword evidence="6" id="KW-1185">Reference proteome</keyword>
<dbReference type="InterPro" id="IPR034904">
    <property type="entry name" value="FSCA_dom_sf"/>
</dbReference>
<dbReference type="FunFam" id="3.30.300.130:FF:000007">
    <property type="entry name" value="Cytoplasmic protein required for cell viability"/>
    <property type="match status" value="1"/>
</dbReference>
<dbReference type="OrthoDB" id="2746at2759"/>
<dbReference type="PANTHER" id="PTHR12377:SF0">
    <property type="entry name" value="CYTOSOLIC IRON-SULFUR ASSEMBLY COMPONENT 2B"/>
    <property type="match status" value="1"/>
</dbReference>
<feature type="compositionally biased region" description="Polar residues" evidence="3">
    <location>
        <begin position="1"/>
        <end position="11"/>
    </location>
</feature>
<comment type="similarity">
    <text evidence="1">Belongs to the MIP18 family.</text>
</comment>
<proteinExistence type="inferred from homology"/>
<dbReference type="AlphaFoldDB" id="A0A9W9UXM8"/>
<name>A0A9W9UXM8_9EURO</name>
<organism evidence="5 6">
    <name type="scientific">Penicillium cataractarum</name>
    <dbReference type="NCBI Taxonomy" id="2100454"/>
    <lineage>
        <taxon>Eukaryota</taxon>
        <taxon>Fungi</taxon>
        <taxon>Dikarya</taxon>
        <taxon>Ascomycota</taxon>
        <taxon>Pezizomycotina</taxon>
        <taxon>Eurotiomycetes</taxon>
        <taxon>Eurotiomycetidae</taxon>
        <taxon>Eurotiales</taxon>
        <taxon>Aspergillaceae</taxon>
        <taxon>Penicillium</taxon>
    </lineage>
</organism>
<reference evidence="5" key="1">
    <citation type="submission" date="2022-11" db="EMBL/GenBank/DDBJ databases">
        <authorList>
            <person name="Petersen C."/>
        </authorList>
    </citation>
    <scope>NUCLEOTIDE SEQUENCE</scope>
    <source>
        <strain evidence="5">IBT 29864</strain>
    </source>
</reference>
<dbReference type="InterPro" id="IPR039796">
    <property type="entry name" value="MIP18"/>
</dbReference>
<evidence type="ECO:0000313" key="6">
    <source>
        <dbReference type="Proteomes" id="UP001147782"/>
    </source>
</evidence>
<evidence type="ECO:0000259" key="4">
    <source>
        <dbReference type="Pfam" id="PF01883"/>
    </source>
</evidence>
<dbReference type="RefSeq" id="XP_056549872.1">
    <property type="nucleotide sequence ID" value="XM_056703912.1"/>
</dbReference>
<dbReference type="Pfam" id="PF01883">
    <property type="entry name" value="FeS_assembly_P"/>
    <property type="match status" value="1"/>
</dbReference>
<protein>
    <submittedName>
        <fullName evidence="5">MIP18 family protein</fullName>
    </submittedName>
</protein>
<keyword evidence="2" id="KW-0159">Chromosome partition</keyword>
<reference evidence="5" key="2">
    <citation type="journal article" date="2023" name="IMA Fungus">
        <title>Comparative genomic study of the Penicillium genus elucidates a diverse pangenome and 15 lateral gene transfer events.</title>
        <authorList>
            <person name="Petersen C."/>
            <person name="Sorensen T."/>
            <person name="Nielsen M.R."/>
            <person name="Sondergaard T.E."/>
            <person name="Sorensen J.L."/>
            <person name="Fitzpatrick D.A."/>
            <person name="Frisvad J.C."/>
            <person name="Nielsen K.L."/>
        </authorList>
    </citation>
    <scope>NUCLEOTIDE SEQUENCE</scope>
    <source>
        <strain evidence="5">IBT 29864</strain>
    </source>
</reference>
<dbReference type="InterPro" id="IPR002744">
    <property type="entry name" value="MIP18-like"/>
</dbReference>
<dbReference type="SUPFAM" id="SSF117916">
    <property type="entry name" value="Fe-S cluster assembly (FSCA) domain-like"/>
    <property type="match status" value="1"/>
</dbReference>
<dbReference type="GO" id="GO:0051604">
    <property type="term" value="P:protein maturation"/>
    <property type="evidence" value="ECO:0007669"/>
    <property type="project" value="InterPro"/>
</dbReference>
<dbReference type="GeneID" id="81443091"/>
<dbReference type="EMBL" id="JAPZBS010000009">
    <property type="protein sequence ID" value="KAJ5358586.1"/>
    <property type="molecule type" value="Genomic_DNA"/>
</dbReference>
<evidence type="ECO:0000256" key="1">
    <source>
        <dbReference type="ARBA" id="ARBA00010381"/>
    </source>
</evidence>
<feature type="domain" description="MIP18 family-like" evidence="4">
    <location>
        <begin position="63"/>
        <end position="147"/>
    </location>
</feature>
<dbReference type="Gene3D" id="6.10.250.1280">
    <property type="match status" value="1"/>
</dbReference>
<gene>
    <name evidence="5" type="ORF">N7496_010999</name>
</gene>
<evidence type="ECO:0000256" key="3">
    <source>
        <dbReference type="SAM" id="MobiDB-lite"/>
    </source>
</evidence>
<feature type="region of interest" description="Disordered" evidence="3">
    <location>
        <begin position="1"/>
        <end position="29"/>
    </location>
</feature>
<accession>A0A9W9UXM8</accession>
<evidence type="ECO:0000256" key="2">
    <source>
        <dbReference type="ARBA" id="ARBA00022829"/>
    </source>
</evidence>
<dbReference type="Proteomes" id="UP001147782">
    <property type="component" value="Unassembled WGS sequence"/>
</dbReference>
<dbReference type="GO" id="GO:0007059">
    <property type="term" value="P:chromosome segregation"/>
    <property type="evidence" value="ECO:0007669"/>
    <property type="project" value="UniProtKB-KW"/>
</dbReference>
<sequence length="191" mass="20773">MAEMQNSNPTILNAADLPTRSRSTEKKPGDYGLGIFAAVPKPTDFLSSDSEGDEDLLEEPIDEQEIYDLIKSISDPEHPLSLGELAVVSLPDIFIKPTLPNVPDSPLQTVTVLITPTITHCSLATVIGLGVRVRLEQSLPPRFRVDVRIKEGTHSTGDEVNKQLGDKERVAAALENGALMQVIAKMMETCQ</sequence>
<evidence type="ECO:0000313" key="5">
    <source>
        <dbReference type="EMBL" id="KAJ5358586.1"/>
    </source>
</evidence>
<comment type="caution">
    <text evidence="5">The sequence shown here is derived from an EMBL/GenBank/DDBJ whole genome shotgun (WGS) entry which is preliminary data.</text>
</comment>
<dbReference type="PANTHER" id="PTHR12377">
    <property type="entry name" value="CYTOSOLIC IRON-SULFUR ASSEMBLY COMPONENT 2B-RELATED"/>
    <property type="match status" value="1"/>
</dbReference>